<keyword evidence="3" id="KW-1185">Reference proteome</keyword>
<organism evidence="2 3">
    <name type="scientific">Fusibacter paucivorans</name>
    <dbReference type="NCBI Taxonomy" id="76009"/>
    <lineage>
        <taxon>Bacteria</taxon>
        <taxon>Bacillati</taxon>
        <taxon>Bacillota</taxon>
        <taxon>Clostridia</taxon>
        <taxon>Eubacteriales</taxon>
        <taxon>Eubacteriales Family XII. Incertae Sedis</taxon>
        <taxon>Fusibacter</taxon>
    </lineage>
</organism>
<keyword evidence="1" id="KW-1133">Transmembrane helix</keyword>
<keyword evidence="1" id="KW-0812">Transmembrane</keyword>
<evidence type="ECO:0000256" key="1">
    <source>
        <dbReference type="SAM" id="Phobius"/>
    </source>
</evidence>
<accession>A0ABS5PUD8</accession>
<reference evidence="2 3" key="1">
    <citation type="submission" date="2021-05" db="EMBL/GenBank/DDBJ databases">
        <title>Fusibacter ferrireducens sp. nov., an anaerobic, sulfur- and Fe-reducing bacterium isolated from the mangrove sediment.</title>
        <authorList>
            <person name="Qiu D."/>
        </authorList>
    </citation>
    <scope>NUCLEOTIDE SEQUENCE [LARGE SCALE GENOMIC DNA]</scope>
    <source>
        <strain evidence="2 3">DSM 12116</strain>
    </source>
</reference>
<proteinExistence type="predicted"/>
<gene>
    <name evidence="2" type="ORF">KHM83_19085</name>
</gene>
<comment type="caution">
    <text evidence="2">The sequence shown here is derived from an EMBL/GenBank/DDBJ whole genome shotgun (WGS) entry which is preliminary data.</text>
</comment>
<feature type="transmembrane region" description="Helical" evidence="1">
    <location>
        <begin position="72"/>
        <end position="89"/>
    </location>
</feature>
<feature type="transmembrane region" description="Helical" evidence="1">
    <location>
        <begin position="39"/>
        <end position="60"/>
    </location>
</feature>
<dbReference type="EMBL" id="JAHBCL010000060">
    <property type="protein sequence ID" value="MBS7528775.1"/>
    <property type="molecule type" value="Genomic_DNA"/>
</dbReference>
<evidence type="ECO:0000313" key="3">
    <source>
        <dbReference type="Proteomes" id="UP000746471"/>
    </source>
</evidence>
<dbReference type="Proteomes" id="UP000746471">
    <property type="component" value="Unassembled WGS sequence"/>
</dbReference>
<sequence>MNYILYLVFVLLLVREYYHIFLWLKFYRKNTKIVLHNHFIMHLCLSILIVFFAAMLISLYESVYAITDIDLSWTQFTLIIIATAIPIVFRELHSYIITNTGIYAGAQWFPFNTLNNYTWKTIDGEANHVNLVLAFNQSNPLYKHFKFRTVKIKLNVKSKDMNALNNLLHHLN</sequence>
<evidence type="ECO:0008006" key="4">
    <source>
        <dbReference type="Google" id="ProtNLM"/>
    </source>
</evidence>
<protein>
    <recommendedName>
        <fullName evidence="4">DUF5673 domain-containing protein</fullName>
    </recommendedName>
</protein>
<name>A0ABS5PUD8_9FIRM</name>
<feature type="transmembrane region" description="Helical" evidence="1">
    <location>
        <begin position="6"/>
        <end position="27"/>
    </location>
</feature>
<evidence type="ECO:0000313" key="2">
    <source>
        <dbReference type="EMBL" id="MBS7528775.1"/>
    </source>
</evidence>
<dbReference type="RefSeq" id="WP_213238631.1">
    <property type="nucleotide sequence ID" value="NZ_JAHBCL010000060.1"/>
</dbReference>
<keyword evidence="1" id="KW-0472">Membrane</keyword>